<proteinExistence type="inferred from homology"/>
<evidence type="ECO:0000256" key="6">
    <source>
        <dbReference type="RuleBase" id="RU000461"/>
    </source>
</evidence>
<keyword evidence="6" id="KW-0560">Oxidoreductase</keyword>
<name>A0A3P8B8C8_HELPZ</name>
<dbReference type="InterPro" id="IPR036396">
    <property type="entry name" value="Cyt_P450_sf"/>
</dbReference>
<dbReference type="InterPro" id="IPR050182">
    <property type="entry name" value="Cytochrome_P450_fam2"/>
</dbReference>
<dbReference type="GO" id="GO:0005506">
    <property type="term" value="F:iron ion binding"/>
    <property type="evidence" value="ECO:0007669"/>
    <property type="project" value="InterPro"/>
</dbReference>
<dbReference type="PRINTS" id="PR00385">
    <property type="entry name" value="P450"/>
</dbReference>
<reference evidence="7" key="1">
    <citation type="submission" date="2018-11" db="EMBL/GenBank/DDBJ databases">
        <authorList>
            <consortium name="Pathogen Informatics"/>
        </authorList>
    </citation>
    <scope>NUCLEOTIDE SEQUENCE [LARGE SCALE GENOMIC DNA]</scope>
</reference>
<dbReference type="GO" id="GO:0020037">
    <property type="term" value="F:heme binding"/>
    <property type="evidence" value="ECO:0007669"/>
    <property type="project" value="InterPro"/>
</dbReference>
<evidence type="ECO:0000256" key="1">
    <source>
        <dbReference type="ARBA" id="ARBA00010617"/>
    </source>
</evidence>
<comment type="similarity">
    <text evidence="1 6">Belongs to the cytochrome P450 family.</text>
</comment>
<dbReference type="GO" id="GO:0016712">
    <property type="term" value="F:oxidoreductase activity, acting on paired donors, with incorporation or reduction of molecular oxygen, reduced flavin or flavoprotein as one donor, and incorporation of one atom of oxygen"/>
    <property type="evidence" value="ECO:0007669"/>
    <property type="project" value="TreeGrafter"/>
</dbReference>
<dbReference type="PANTHER" id="PTHR24300">
    <property type="entry name" value="CYTOCHROME P450 508A4-RELATED"/>
    <property type="match status" value="1"/>
</dbReference>
<evidence type="ECO:0000256" key="2">
    <source>
        <dbReference type="ARBA" id="ARBA00022723"/>
    </source>
</evidence>
<organism evidence="7">
    <name type="scientific">Heligmosomoides polygyrus</name>
    <name type="common">Parasitic roundworm</name>
    <dbReference type="NCBI Taxonomy" id="6339"/>
    <lineage>
        <taxon>Eukaryota</taxon>
        <taxon>Metazoa</taxon>
        <taxon>Ecdysozoa</taxon>
        <taxon>Nematoda</taxon>
        <taxon>Chromadorea</taxon>
        <taxon>Rhabditida</taxon>
        <taxon>Rhabditina</taxon>
        <taxon>Rhabditomorpha</taxon>
        <taxon>Strongyloidea</taxon>
        <taxon>Heligmosomidae</taxon>
        <taxon>Heligmosomoides</taxon>
    </lineage>
</organism>
<sequence length="383" mass="43447">MLDAHLFIFSQVHHINLVSGPVPLPLIGNLHQLGYKMFVQNSRSIDVFREWAKEYGDIFTVWIGPLASVNICDYATAVDCMVKKGSHFRGQNKNLRYYSLFWAASLQKDEAQFFALKEKLDESMKRFTIFDMLISEGNVNWPLTKQRAEKMLKTIEPILDFIRAQIDQRKSRIDEGLHSLHGEGDDYVDAYLIQMNKDQGSGSPTSFDDEMLVMALLDMWTAGQETTVATLGWAFSYLLLNPAVREAVPDLGYSSVRFKQRRLQEVHRCASIVPMNLWRDSSEDSIVGPFVIPKGTAITAQLSVIMTDEKHFQDPLKFNPDRYLNGNKLDQMVIPFGLGKRSCLGESLAQAELYLVSHSNVTQSTDHELLPCPTPICFSRIQG</sequence>
<dbReference type="Gene3D" id="1.10.630.10">
    <property type="entry name" value="Cytochrome P450"/>
    <property type="match status" value="2"/>
</dbReference>
<gene>
    <name evidence="7" type="ORF">HPBE_LOCUS20152</name>
</gene>
<keyword evidence="5 6" id="KW-0349">Heme</keyword>
<dbReference type="SUPFAM" id="SSF48264">
    <property type="entry name" value="Cytochrome P450"/>
    <property type="match status" value="1"/>
</dbReference>
<dbReference type="GO" id="GO:0006082">
    <property type="term" value="P:organic acid metabolic process"/>
    <property type="evidence" value="ECO:0007669"/>
    <property type="project" value="TreeGrafter"/>
</dbReference>
<evidence type="ECO:0000256" key="3">
    <source>
        <dbReference type="ARBA" id="ARBA00023004"/>
    </source>
</evidence>
<keyword evidence="4 6" id="KW-0503">Monooxygenase</keyword>
<keyword evidence="3 5" id="KW-0408">Iron</keyword>
<dbReference type="GO" id="GO:0005737">
    <property type="term" value="C:cytoplasm"/>
    <property type="evidence" value="ECO:0007669"/>
    <property type="project" value="TreeGrafter"/>
</dbReference>
<evidence type="ECO:0008006" key="8">
    <source>
        <dbReference type="Google" id="ProtNLM"/>
    </source>
</evidence>
<dbReference type="PANTHER" id="PTHR24300:SF375">
    <property type="entry name" value="CYTOCHROME P450 FAMILY"/>
    <property type="match status" value="1"/>
</dbReference>
<comment type="cofactor">
    <cofactor evidence="5">
        <name>heme</name>
        <dbReference type="ChEBI" id="CHEBI:30413"/>
    </cofactor>
</comment>
<dbReference type="AlphaFoldDB" id="A0A3P8B8C8"/>
<dbReference type="GO" id="GO:0006805">
    <property type="term" value="P:xenobiotic metabolic process"/>
    <property type="evidence" value="ECO:0007669"/>
    <property type="project" value="TreeGrafter"/>
</dbReference>
<dbReference type="InterPro" id="IPR001128">
    <property type="entry name" value="Cyt_P450"/>
</dbReference>
<dbReference type="InterPro" id="IPR017972">
    <property type="entry name" value="Cyt_P450_CS"/>
</dbReference>
<protein>
    <recommendedName>
        <fullName evidence="8">Unspecific monooxygenase</fullName>
    </recommendedName>
</protein>
<dbReference type="Pfam" id="PF00067">
    <property type="entry name" value="p450"/>
    <property type="match status" value="3"/>
</dbReference>
<keyword evidence="2 5" id="KW-0479">Metal-binding</keyword>
<dbReference type="OrthoDB" id="2789670at2759"/>
<dbReference type="InterPro" id="IPR002401">
    <property type="entry name" value="Cyt_P450_E_grp-I"/>
</dbReference>
<accession>A0A3P8B8C8</accession>
<feature type="binding site" description="axial binding residue" evidence="5">
    <location>
        <position position="343"/>
    </location>
    <ligand>
        <name>heme</name>
        <dbReference type="ChEBI" id="CHEBI:30413"/>
    </ligand>
    <ligandPart>
        <name>Fe</name>
        <dbReference type="ChEBI" id="CHEBI:18248"/>
    </ligandPart>
</feature>
<evidence type="ECO:0000256" key="5">
    <source>
        <dbReference type="PIRSR" id="PIRSR602401-1"/>
    </source>
</evidence>
<dbReference type="PROSITE" id="PS00086">
    <property type="entry name" value="CYTOCHROME_P450"/>
    <property type="match status" value="1"/>
</dbReference>
<dbReference type="PRINTS" id="PR00463">
    <property type="entry name" value="EP450I"/>
</dbReference>
<evidence type="ECO:0000256" key="4">
    <source>
        <dbReference type="ARBA" id="ARBA00023033"/>
    </source>
</evidence>
<evidence type="ECO:0000313" key="7">
    <source>
        <dbReference type="EMBL" id="VDP18481.1"/>
    </source>
</evidence>
<dbReference type="EMBL" id="UZAH01031903">
    <property type="protein sequence ID" value="VDP18481.1"/>
    <property type="molecule type" value="Genomic_DNA"/>
</dbReference>